<dbReference type="InterPro" id="IPR001647">
    <property type="entry name" value="HTH_TetR"/>
</dbReference>
<dbReference type="Pfam" id="PF00440">
    <property type="entry name" value="TetR_N"/>
    <property type="match status" value="1"/>
</dbReference>
<dbReference type="SUPFAM" id="SSF46689">
    <property type="entry name" value="Homeodomain-like"/>
    <property type="match status" value="1"/>
</dbReference>
<protein>
    <submittedName>
        <fullName evidence="6">TetR family transcriptional regulator</fullName>
    </submittedName>
</protein>
<keyword evidence="2 4" id="KW-0238">DNA-binding</keyword>
<evidence type="ECO:0000256" key="1">
    <source>
        <dbReference type="ARBA" id="ARBA00023015"/>
    </source>
</evidence>
<dbReference type="InterPro" id="IPR009057">
    <property type="entry name" value="Homeodomain-like_sf"/>
</dbReference>
<evidence type="ECO:0000259" key="5">
    <source>
        <dbReference type="PROSITE" id="PS50977"/>
    </source>
</evidence>
<reference evidence="6" key="2">
    <citation type="submission" date="2020-09" db="EMBL/GenBank/DDBJ databases">
        <authorList>
            <person name="Sun Q."/>
            <person name="Ohkuma M."/>
        </authorList>
    </citation>
    <scope>NUCLEOTIDE SEQUENCE</scope>
    <source>
        <strain evidence="6">JCM 4956</strain>
    </source>
</reference>
<evidence type="ECO:0000256" key="4">
    <source>
        <dbReference type="PROSITE-ProRule" id="PRU00335"/>
    </source>
</evidence>
<keyword evidence="7" id="KW-1185">Reference proteome</keyword>
<evidence type="ECO:0000313" key="6">
    <source>
        <dbReference type="EMBL" id="GGX94292.1"/>
    </source>
</evidence>
<dbReference type="PROSITE" id="PS50977">
    <property type="entry name" value="HTH_TETR_2"/>
    <property type="match status" value="1"/>
</dbReference>
<dbReference type="AlphaFoldDB" id="A0A918NTM5"/>
<reference evidence="6" key="1">
    <citation type="journal article" date="2014" name="Int. J. Syst. Evol. Microbiol.">
        <title>Complete genome sequence of Corynebacterium casei LMG S-19264T (=DSM 44701T), isolated from a smear-ripened cheese.</title>
        <authorList>
            <consortium name="US DOE Joint Genome Institute (JGI-PGF)"/>
            <person name="Walter F."/>
            <person name="Albersmeier A."/>
            <person name="Kalinowski J."/>
            <person name="Ruckert C."/>
        </authorList>
    </citation>
    <scope>NUCLEOTIDE SEQUENCE</scope>
    <source>
        <strain evidence="6">JCM 4956</strain>
    </source>
</reference>
<keyword evidence="1" id="KW-0805">Transcription regulation</keyword>
<accession>A0A918NTM5</accession>
<dbReference type="InterPro" id="IPR011075">
    <property type="entry name" value="TetR_C"/>
</dbReference>
<dbReference type="EMBL" id="BMWD01000041">
    <property type="protein sequence ID" value="GGX94292.1"/>
    <property type="molecule type" value="Genomic_DNA"/>
</dbReference>
<evidence type="ECO:0000256" key="3">
    <source>
        <dbReference type="ARBA" id="ARBA00023163"/>
    </source>
</evidence>
<keyword evidence="3" id="KW-0804">Transcription</keyword>
<dbReference type="InterPro" id="IPR036271">
    <property type="entry name" value="Tet_transcr_reg_TetR-rel_C_sf"/>
</dbReference>
<dbReference type="PANTHER" id="PTHR47506">
    <property type="entry name" value="TRANSCRIPTIONAL REGULATORY PROTEIN"/>
    <property type="match status" value="1"/>
</dbReference>
<dbReference type="Gene3D" id="1.10.357.10">
    <property type="entry name" value="Tetracycline Repressor, domain 2"/>
    <property type="match status" value="1"/>
</dbReference>
<gene>
    <name evidence="6" type="ORF">GCM10010515_71440</name>
</gene>
<evidence type="ECO:0000313" key="7">
    <source>
        <dbReference type="Proteomes" id="UP000645555"/>
    </source>
</evidence>
<dbReference type="PANTHER" id="PTHR47506:SF6">
    <property type="entry name" value="HTH-TYPE TRANSCRIPTIONAL REPRESSOR NEMR"/>
    <property type="match status" value="1"/>
</dbReference>
<sequence>MARPSLRENIVEAAVDRFHAHGYAATGVKDITDAAGAPKGSFYNHFESKEALAIVALERYGERRRFDMLRDESVAPLARLRQHFEFLRDENLDAGFTRGCMVGDLAVEVADHSEAVRAAVLTGFTYWREALTEAISAAQEAGDVSKAQEAATLASFVLNAWEGTLIATRTDRSARPFESFFTVVFGVILR</sequence>
<organism evidence="6 7">
    <name type="scientific">Streptomyces fructofermentans</name>
    <dbReference type="NCBI Taxonomy" id="152141"/>
    <lineage>
        <taxon>Bacteria</taxon>
        <taxon>Bacillati</taxon>
        <taxon>Actinomycetota</taxon>
        <taxon>Actinomycetes</taxon>
        <taxon>Kitasatosporales</taxon>
        <taxon>Streptomycetaceae</taxon>
        <taxon>Streptomyces</taxon>
    </lineage>
</organism>
<feature type="domain" description="HTH tetR-type" evidence="5">
    <location>
        <begin position="4"/>
        <end position="64"/>
    </location>
</feature>
<dbReference type="Pfam" id="PF16925">
    <property type="entry name" value="TetR_C_13"/>
    <property type="match status" value="1"/>
</dbReference>
<comment type="caution">
    <text evidence="6">The sequence shown here is derived from an EMBL/GenBank/DDBJ whole genome shotgun (WGS) entry which is preliminary data.</text>
</comment>
<proteinExistence type="predicted"/>
<dbReference type="Proteomes" id="UP000645555">
    <property type="component" value="Unassembled WGS sequence"/>
</dbReference>
<dbReference type="PRINTS" id="PR00455">
    <property type="entry name" value="HTHTETR"/>
</dbReference>
<name>A0A918NTM5_9ACTN</name>
<dbReference type="SUPFAM" id="SSF48498">
    <property type="entry name" value="Tetracyclin repressor-like, C-terminal domain"/>
    <property type="match status" value="1"/>
</dbReference>
<evidence type="ECO:0000256" key="2">
    <source>
        <dbReference type="ARBA" id="ARBA00023125"/>
    </source>
</evidence>
<feature type="DNA-binding region" description="H-T-H motif" evidence="4">
    <location>
        <begin position="27"/>
        <end position="46"/>
    </location>
</feature>
<dbReference type="GO" id="GO:0003677">
    <property type="term" value="F:DNA binding"/>
    <property type="evidence" value="ECO:0007669"/>
    <property type="project" value="UniProtKB-UniRule"/>
</dbReference>
<dbReference type="RefSeq" id="WP_190039792.1">
    <property type="nucleotide sequence ID" value="NZ_BMWD01000041.1"/>
</dbReference>